<dbReference type="Gene3D" id="3.20.20.140">
    <property type="entry name" value="Metal-dependent hydrolases"/>
    <property type="match status" value="1"/>
</dbReference>
<dbReference type="SUPFAM" id="SSF51338">
    <property type="entry name" value="Composite domain of metallo-dependent hydrolases"/>
    <property type="match status" value="1"/>
</dbReference>
<dbReference type="OrthoDB" id="9763537at2"/>
<protein>
    <recommendedName>
        <fullName evidence="3">Amidohydrolase-related domain-containing protein</fullName>
    </recommendedName>
</protein>
<feature type="region of interest" description="Disordered" evidence="2">
    <location>
        <begin position="383"/>
        <end position="405"/>
    </location>
</feature>
<accession>A0A3A9WHP7</accession>
<evidence type="ECO:0000313" key="5">
    <source>
        <dbReference type="EMBL" id="RKN27747.1"/>
    </source>
</evidence>
<dbReference type="EMBL" id="RBDX01000001">
    <property type="protein sequence ID" value="RKN12485.1"/>
    <property type="molecule type" value="Genomic_DNA"/>
</dbReference>
<feature type="domain" description="Amidohydrolase-related" evidence="3">
    <location>
        <begin position="57"/>
        <end position="374"/>
    </location>
</feature>
<evidence type="ECO:0000256" key="1">
    <source>
        <dbReference type="ARBA" id="ARBA00022801"/>
    </source>
</evidence>
<reference evidence="6 7" key="1">
    <citation type="submission" date="2018-09" db="EMBL/GenBank/DDBJ databases">
        <title>Streptomyces sp. nov. DS1-2, an endophytic actinomycete isolated from roots of Dendrobium scabrilingue.</title>
        <authorList>
            <person name="Kuncharoen N."/>
            <person name="Kudo T."/>
            <person name="Ohkuma M."/>
            <person name="Yuki M."/>
            <person name="Tanasupawat S."/>
        </authorList>
    </citation>
    <scope>NUCLEOTIDE SEQUENCE [LARGE SCALE GENOMIC DNA]</scope>
    <source>
        <strain evidence="4 7">AZ1-7</strain>
        <strain evidence="5 6">DS1-2</strain>
    </source>
</reference>
<keyword evidence="6" id="KW-1185">Reference proteome</keyword>
<dbReference type="InterPro" id="IPR006680">
    <property type="entry name" value="Amidohydro-rel"/>
</dbReference>
<comment type="caution">
    <text evidence="4">The sequence shown here is derived from an EMBL/GenBank/DDBJ whole genome shotgun (WGS) entry which is preliminary data.</text>
</comment>
<dbReference type="Pfam" id="PF01979">
    <property type="entry name" value="Amidohydro_1"/>
    <property type="match status" value="1"/>
</dbReference>
<dbReference type="Gene3D" id="2.30.40.10">
    <property type="entry name" value="Urease, subunit C, domain 1"/>
    <property type="match status" value="1"/>
</dbReference>
<evidence type="ECO:0000256" key="2">
    <source>
        <dbReference type="SAM" id="MobiDB-lite"/>
    </source>
</evidence>
<name>A0A3A9WHP7_9ACTN</name>
<dbReference type="InterPro" id="IPR011059">
    <property type="entry name" value="Metal-dep_hydrolase_composite"/>
</dbReference>
<dbReference type="RefSeq" id="WP_120695106.1">
    <property type="nucleotide sequence ID" value="NZ_RBDX01000001.1"/>
</dbReference>
<dbReference type="Proteomes" id="UP000268652">
    <property type="component" value="Unassembled WGS sequence"/>
</dbReference>
<sequence length="405" mass="41641">MRTTILRGGSVLTPVGWADGDVLMAAGRVLAVTPLGGADAVRAWAGDAAEWDCRGLLVVPGLVDGHLHVLGGGGASGYGSRIPELPADAVLEAGITTCVAMPGVDTLTRNVESLLAKAAALSSAGVRTHAMLGGFAWPPPVLTGEPRRDLHALPQLVGVKIALGERLATAPDRVELARLLGELTWVAATTGRAALLHVHLGTRPGGTEPLEWALAESGADPARVQLTHANHSRDTLAAATALGLRGCRVDVNPLLHPGRVAGAVGPVAAVRHLLAAGVKAELLTLSSDGNASVPRVRPDGGREAFSHQLGLLTCVRDLVDGGVLGLDDALALVTAHPADALRLPDVGRIAPGAAADVVVTTHEPAVLHVFSGGEPRVVEGRAVAPSPFRDPRWPTHRTDCEDSPR</sequence>
<dbReference type="SUPFAM" id="SSF51556">
    <property type="entry name" value="Metallo-dependent hydrolases"/>
    <property type="match status" value="1"/>
</dbReference>
<evidence type="ECO:0000313" key="4">
    <source>
        <dbReference type="EMBL" id="RKN12485.1"/>
    </source>
</evidence>
<dbReference type="InterPro" id="IPR032466">
    <property type="entry name" value="Metal_Hydrolase"/>
</dbReference>
<dbReference type="AlphaFoldDB" id="A0A3A9WHP7"/>
<feature type="compositionally biased region" description="Basic and acidic residues" evidence="2">
    <location>
        <begin position="389"/>
        <end position="405"/>
    </location>
</feature>
<dbReference type="EMBL" id="RBDY01000001">
    <property type="protein sequence ID" value="RKN27747.1"/>
    <property type="molecule type" value="Genomic_DNA"/>
</dbReference>
<gene>
    <name evidence="5" type="ORF">D7318_02375</name>
    <name evidence="4" type="ORF">D7319_00515</name>
</gene>
<organism evidence="4 7">
    <name type="scientific">Streptomyces radicis</name>
    <dbReference type="NCBI Taxonomy" id="1750517"/>
    <lineage>
        <taxon>Bacteria</taxon>
        <taxon>Bacillati</taxon>
        <taxon>Actinomycetota</taxon>
        <taxon>Actinomycetes</taxon>
        <taxon>Kitasatosporales</taxon>
        <taxon>Streptomycetaceae</taxon>
        <taxon>Streptomyces</taxon>
    </lineage>
</organism>
<evidence type="ECO:0000259" key="3">
    <source>
        <dbReference type="Pfam" id="PF01979"/>
    </source>
</evidence>
<dbReference type="Proteomes" id="UP000275024">
    <property type="component" value="Unassembled WGS sequence"/>
</dbReference>
<proteinExistence type="predicted"/>
<evidence type="ECO:0000313" key="7">
    <source>
        <dbReference type="Proteomes" id="UP000275024"/>
    </source>
</evidence>
<dbReference type="PANTHER" id="PTHR11113">
    <property type="entry name" value="N-ACETYLGLUCOSAMINE-6-PHOSPHATE DEACETYLASE"/>
    <property type="match status" value="1"/>
</dbReference>
<evidence type="ECO:0000313" key="6">
    <source>
        <dbReference type="Proteomes" id="UP000268652"/>
    </source>
</evidence>
<dbReference type="GO" id="GO:0016810">
    <property type="term" value="F:hydrolase activity, acting on carbon-nitrogen (but not peptide) bonds"/>
    <property type="evidence" value="ECO:0007669"/>
    <property type="project" value="InterPro"/>
</dbReference>
<keyword evidence="1" id="KW-0378">Hydrolase</keyword>